<dbReference type="PANTHER" id="PTHR46603">
    <property type="entry name" value="ABSCISSION/NOCUT CHECKPOINT REGULATOR"/>
    <property type="match status" value="1"/>
</dbReference>
<dbReference type="InterPro" id="IPR013083">
    <property type="entry name" value="Znf_RING/FYVE/PHD"/>
</dbReference>
<dbReference type="Pfam" id="PF01363">
    <property type="entry name" value="FYVE"/>
    <property type="match status" value="1"/>
</dbReference>
<organism evidence="7 8">
    <name type="scientific">Umbra pygmaea</name>
    <name type="common">Eastern mudminnow</name>
    <dbReference type="NCBI Taxonomy" id="75934"/>
    <lineage>
        <taxon>Eukaryota</taxon>
        <taxon>Metazoa</taxon>
        <taxon>Chordata</taxon>
        <taxon>Craniata</taxon>
        <taxon>Vertebrata</taxon>
        <taxon>Euteleostomi</taxon>
        <taxon>Actinopterygii</taxon>
        <taxon>Neopterygii</taxon>
        <taxon>Teleostei</taxon>
        <taxon>Protacanthopterygii</taxon>
        <taxon>Esociformes</taxon>
        <taxon>Umbridae</taxon>
        <taxon>Umbra</taxon>
    </lineage>
</organism>
<dbReference type="SMART" id="SM00064">
    <property type="entry name" value="FYVE"/>
    <property type="match status" value="1"/>
</dbReference>
<dbReference type="InterPro" id="IPR044553">
    <property type="entry name" value="Bbox1_ANCHR"/>
</dbReference>
<evidence type="ECO:0000256" key="4">
    <source>
        <dbReference type="PROSITE-ProRule" id="PRU00091"/>
    </source>
</evidence>
<dbReference type="Pfam" id="PF22586">
    <property type="entry name" value="ANCHR-like_BBOX"/>
    <property type="match status" value="1"/>
</dbReference>
<evidence type="ECO:0000256" key="3">
    <source>
        <dbReference type="ARBA" id="ARBA00022833"/>
    </source>
</evidence>
<dbReference type="EMBL" id="JAGEUA010000007">
    <property type="protein sequence ID" value="KAL0969191.1"/>
    <property type="molecule type" value="Genomic_DNA"/>
</dbReference>
<feature type="compositionally biased region" description="Basic and acidic residues" evidence="5">
    <location>
        <begin position="330"/>
        <end position="343"/>
    </location>
</feature>
<feature type="region of interest" description="Disordered" evidence="5">
    <location>
        <begin position="86"/>
        <end position="106"/>
    </location>
</feature>
<evidence type="ECO:0000313" key="8">
    <source>
        <dbReference type="Proteomes" id="UP001557470"/>
    </source>
</evidence>
<gene>
    <name evidence="7" type="ORF">UPYG_G00223680</name>
</gene>
<keyword evidence="2 4" id="KW-0863">Zinc-finger</keyword>
<protein>
    <recommendedName>
        <fullName evidence="6">FYVE-type domain-containing protein</fullName>
    </recommendedName>
</protein>
<evidence type="ECO:0000256" key="5">
    <source>
        <dbReference type="SAM" id="MobiDB-lite"/>
    </source>
</evidence>
<evidence type="ECO:0000256" key="2">
    <source>
        <dbReference type="ARBA" id="ARBA00022771"/>
    </source>
</evidence>
<dbReference type="PROSITE" id="PS00518">
    <property type="entry name" value="ZF_RING_1"/>
    <property type="match status" value="1"/>
</dbReference>
<evidence type="ECO:0000313" key="7">
    <source>
        <dbReference type="EMBL" id="KAL0969191.1"/>
    </source>
</evidence>
<keyword evidence="8" id="KW-1185">Reference proteome</keyword>
<keyword evidence="3" id="KW-0862">Zinc</keyword>
<dbReference type="CDD" id="cd15749">
    <property type="entry name" value="FYVE_ZFY19"/>
    <property type="match status" value="1"/>
</dbReference>
<feature type="compositionally biased region" description="Polar residues" evidence="5">
    <location>
        <begin position="88"/>
        <end position="101"/>
    </location>
</feature>
<dbReference type="PROSITE" id="PS50178">
    <property type="entry name" value="ZF_FYVE"/>
    <property type="match status" value="1"/>
</dbReference>
<name>A0ABD0WU95_UMBPY</name>
<dbReference type="PANTHER" id="PTHR46603:SF1">
    <property type="entry name" value="ABSCISSION_NOCUT CHECKPOINT REGULATOR"/>
    <property type="match status" value="1"/>
</dbReference>
<evidence type="ECO:0000259" key="6">
    <source>
        <dbReference type="PROSITE" id="PS50178"/>
    </source>
</evidence>
<dbReference type="InterPro" id="IPR017907">
    <property type="entry name" value="Znf_RING_CS"/>
</dbReference>
<sequence>MDNRCYCCASKFTLFRKELGCKNCGHSFCSGCLTFNVVVPRCGNTQQKVCKQCHGNLTSGETQNNAARWSPPENYKKRVAALEAKQGLPTTPSGPGSSRTVKQGLIPTKRLSKEDLVISERLQKLKEDTKPKSIPSEKEIESRLAALKAPTQNVPSAAEMEGRLAALQGRRPPSHASVPIHQPPDARTQTEQANDLITQLSAEVAIDIQQTDPEGVDGPMNDLNKREEDRLEENLDNGLQDGSMLLEQEKNRLLAEATEDLRQQRCSQEQLLEMAKRLALLKGQDPDKVTMVDFQHPDSEEETEEEAMNRIIKQLTEEAALDEASGYNIRPEHSGPRNIEKTAARKKPKPVPSTSSRTKAAVLPSQASDSDDEELPWCCICNQDASIRCHTCDGDLFCNRCFSEGHDKYERKEHCTASYTAPKKTKKKQA</sequence>
<reference evidence="7 8" key="1">
    <citation type="submission" date="2024-06" db="EMBL/GenBank/DDBJ databases">
        <authorList>
            <person name="Pan Q."/>
            <person name="Wen M."/>
            <person name="Jouanno E."/>
            <person name="Zahm M."/>
            <person name="Klopp C."/>
            <person name="Cabau C."/>
            <person name="Louis A."/>
            <person name="Berthelot C."/>
            <person name="Parey E."/>
            <person name="Roest Crollius H."/>
            <person name="Montfort J."/>
            <person name="Robinson-Rechavi M."/>
            <person name="Bouchez O."/>
            <person name="Lampietro C."/>
            <person name="Lopez Roques C."/>
            <person name="Donnadieu C."/>
            <person name="Postlethwait J."/>
            <person name="Bobe J."/>
            <person name="Verreycken H."/>
            <person name="Guiguen Y."/>
        </authorList>
    </citation>
    <scope>NUCLEOTIDE SEQUENCE [LARGE SCALE GENOMIC DNA]</scope>
    <source>
        <strain evidence="7">Up_M1</strain>
        <tissue evidence="7">Testis</tissue>
    </source>
</reference>
<dbReference type="GO" id="GO:0008270">
    <property type="term" value="F:zinc ion binding"/>
    <property type="evidence" value="ECO:0007669"/>
    <property type="project" value="UniProtKB-KW"/>
</dbReference>
<dbReference type="AlphaFoldDB" id="A0ABD0WU95"/>
<dbReference type="InterPro" id="IPR000306">
    <property type="entry name" value="Znf_FYVE"/>
</dbReference>
<dbReference type="SUPFAM" id="SSF57903">
    <property type="entry name" value="FYVE/PHD zinc finger"/>
    <property type="match status" value="1"/>
</dbReference>
<dbReference type="CDD" id="cd19817">
    <property type="entry name" value="Bbox1_ANCHR-like"/>
    <property type="match status" value="1"/>
</dbReference>
<feature type="region of interest" description="Disordered" evidence="5">
    <location>
        <begin position="327"/>
        <end position="373"/>
    </location>
</feature>
<proteinExistence type="predicted"/>
<dbReference type="SUPFAM" id="SSF57845">
    <property type="entry name" value="B-box zinc-binding domain"/>
    <property type="match status" value="1"/>
</dbReference>
<feature type="domain" description="FYVE-type" evidence="6">
    <location>
        <begin position="1"/>
        <end position="58"/>
    </location>
</feature>
<accession>A0ABD0WU95</accession>
<evidence type="ECO:0000256" key="1">
    <source>
        <dbReference type="ARBA" id="ARBA00022723"/>
    </source>
</evidence>
<dbReference type="Proteomes" id="UP001557470">
    <property type="component" value="Unassembled WGS sequence"/>
</dbReference>
<dbReference type="Gene3D" id="3.30.40.10">
    <property type="entry name" value="Zinc/RING finger domain, C3HC4 (zinc finger)"/>
    <property type="match status" value="1"/>
</dbReference>
<comment type="caution">
    <text evidence="7">The sequence shown here is derived from an EMBL/GenBank/DDBJ whole genome shotgun (WGS) entry which is preliminary data.</text>
</comment>
<dbReference type="InterPro" id="IPR011011">
    <property type="entry name" value="Znf_FYVE_PHD"/>
</dbReference>
<keyword evidence="1" id="KW-0479">Metal-binding</keyword>
<dbReference type="InterPro" id="IPR017455">
    <property type="entry name" value="Znf_FYVE-rel"/>
</dbReference>